<evidence type="ECO:0000313" key="4">
    <source>
        <dbReference type="Proteomes" id="UP000292120"/>
    </source>
</evidence>
<gene>
    <name evidence="3" type="ORF">EYS42_15220</name>
</gene>
<dbReference type="RefSeq" id="WP_130969050.1">
    <property type="nucleotide sequence ID" value="NZ_SIXI01000007.1"/>
</dbReference>
<dbReference type="Proteomes" id="UP000292120">
    <property type="component" value="Unassembled WGS sequence"/>
</dbReference>
<proteinExistence type="predicted"/>
<feature type="transmembrane region" description="Helical" evidence="2">
    <location>
        <begin position="322"/>
        <end position="339"/>
    </location>
</feature>
<accession>A0A4Q9GV94</accession>
<reference evidence="3 4" key="1">
    <citation type="submission" date="2019-02" db="EMBL/GenBank/DDBJ databases">
        <title>Aquabacterium sp. strain KMB7.</title>
        <authorList>
            <person name="Chen W.-M."/>
        </authorList>
    </citation>
    <scope>NUCLEOTIDE SEQUENCE [LARGE SCALE GENOMIC DNA]</scope>
    <source>
        <strain evidence="3 4">KMB7</strain>
    </source>
</reference>
<organism evidence="3 4">
    <name type="scientific">Aquabacterium lacunae</name>
    <dbReference type="NCBI Taxonomy" id="2528630"/>
    <lineage>
        <taxon>Bacteria</taxon>
        <taxon>Pseudomonadati</taxon>
        <taxon>Pseudomonadota</taxon>
        <taxon>Betaproteobacteria</taxon>
        <taxon>Burkholderiales</taxon>
        <taxon>Aquabacterium</taxon>
    </lineage>
</organism>
<feature type="region of interest" description="Disordered" evidence="1">
    <location>
        <begin position="451"/>
        <end position="471"/>
    </location>
</feature>
<evidence type="ECO:0000313" key="3">
    <source>
        <dbReference type="EMBL" id="TBO28354.1"/>
    </source>
</evidence>
<dbReference type="Gene3D" id="6.10.250.2870">
    <property type="match status" value="1"/>
</dbReference>
<keyword evidence="4" id="KW-1185">Reference proteome</keyword>
<feature type="transmembrane region" description="Helical" evidence="2">
    <location>
        <begin position="291"/>
        <end position="310"/>
    </location>
</feature>
<keyword evidence="2" id="KW-0812">Transmembrane</keyword>
<comment type="caution">
    <text evidence="3">The sequence shown here is derived from an EMBL/GenBank/DDBJ whole genome shotgun (WGS) entry which is preliminary data.</text>
</comment>
<feature type="transmembrane region" description="Helical" evidence="2">
    <location>
        <begin position="197"/>
        <end position="218"/>
    </location>
</feature>
<evidence type="ECO:0000256" key="1">
    <source>
        <dbReference type="SAM" id="MobiDB-lite"/>
    </source>
</evidence>
<keyword evidence="2" id="KW-0472">Membrane</keyword>
<evidence type="ECO:0000256" key="2">
    <source>
        <dbReference type="SAM" id="Phobius"/>
    </source>
</evidence>
<sequence length="719" mass="80469">MSPAWSRPTPRHLAWLTAHGLVWIVAACIVGWAVQATAPSPLWHWQAARNPFLVIDRQEIDLAALETPQGQVTLTPQWHGLPPHVQPNLTEKHRFEAMEEQLIAWTGQPLAWIDTDGQRWPIAWQPMGWKGIPTISWMLLLTSVLSWHVAMWNLAQNPRDNTTRLYVIAGVSFTVGNLIRAWLSARPWGLPTLAWDFQFIVSHTCGLAFLGCLLLMVLRIPRPVISKPMQWGVIGTIATIELSDAMHWVPDRLMATYQWPMAGLAMLVLLAQAGMAWHCRHDPAYRAALRWIGLVFAMAVIPPAVLYAAWATGFIHTNLYDPVLVAPTLGYFAFSALLHRDRLLRLESWRSRTTSFWITGLITLGLMITLLVRGDDWMGWALGVTAMAFPWLYLAVRAVLTYRTPPTAPERLQALMPDVMTITVSQAGREALADAWVALLQKAFRPESAITVHTSDDPTTEHAPAGPTDDAVRISRDGSLLHVPHLPRGEVQLQRRQPFTPTDRELAEALWRLTSHGLITKDSYEAGVKRERRRIAADLHDSIGGRLLHLSQTAASTQQRQYAINTLADLRNITRGLSKEGAAWSQVLADLRHQVQRELDAVDVDLHWACDWPAEALAQFADGEEAVALHCVASELVRNALQHAQPDRLSMHWGTTAQGHRELRVQHGGTVSEPSLWSAGLGVNSIRRRFLDRQGQCEWALVGGELVFTGQWPPKADQP</sequence>
<dbReference type="AlphaFoldDB" id="A0A4Q9GV94"/>
<feature type="transmembrane region" description="Helical" evidence="2">
    <location>
        <begin position="135"/>
        <end position="154"/>
    </location>
</feature>
<keyword evidence="2" id="KW-1133">Transmembrane helix</keyword>
<dbReference type="PROSITE" id="PS51257">
    <property type="entry name" value="PROKAR_LIPOPROTEIN"/>
    <property type="match status" value="1"/>
</dbReference>
<feature type="transmembrane region" description="Helical" evidence="2">
    <location>
        <begin position="12"/>
        <end position="34"/>
    </location>
</feature>
<feature type="transmembrane region" description="Helical" evidence="2">
    <location>
        <begin position="261"/>
        <end position="279"/>
    </location>
</feature>
<protein>
    <recommendedName>
        <fullName evidence="5">Signal transduction histidine kinase subgroup 3 dimerisation and phosphoacceptor domain-containing protein</fullName>
    </recommendedName>
</protein>
<feature type="transmembrane region" description="Helical" evidence="2">
    <location>
        <begin position="166"/>
        <end position="185"/>
    </location>
</feature>
<dbReference type="EMBL" id="SIXI01000007">
    <property type="protein sequence ID" value="TBO28354.1"/>
    <property type="molecule type" value="Genomic_DNA"/>
</dbReference>
<feature type="transmembrane region" description="Helical" evidence="2">
    <location>
        <begin position="351"/>
        <end position="371"/>
    </location>
</feature>
<feature type="transmembrane region" description="Helical" evidence="2">
    <location>
        <begin position="377"/>
        <end position="396"/>
    </location>
</feature>
<evidence type="ECO:0008006" key="5">
    <source>
        <dbReference type="Google" id="ProtNLM"/>
    </source>
</evidence>
<dbReference type="OrthoDB" id="8697484at2"/>
<name>A0A4Q9GV94_9BURK</name>